<evidence type="ECO:0000313" key="2">
    <source>
        <dbReference type="Proteomes" id="UP000245626"/>
    </source>
</evidence>
<protein>
    <submittedName>
        <fullName evidence="1">Uncharacterized protein</fullName>
    </submittedName>
</protein>
<organism evidence="1 2">
    <name type="scientific">Violaceomyces palustris</name>
    <dbReference type="NCBI Taxonomy" id="1673888"/>
    <lineage>
        <taxon>Eukaryota</taxon>
        <taxon>Fungi</taxon>
        <taxon>Dikarya</taxon>
        <taxon>Basidiomycota</taxon>
        <taxon>Ustilaginomycotina</taxon>
        <taxon>Ustilaginomycetes</taxon>
        <taxon>Violaceomycetales</taxon>
        <taxon>Violaceomycetaceae</taxon>
        <taxon>Violaceomyces</taxon>
    </lineage>
</organism>
<gene>
    <name evidence="1" type="ORF">IE53DRAFT_65459</name>
</gene>
<accession>A0ACD0NZ85</accession>
<keyword evidence="2" id="KW-1185">Reference proteome</keyword>
<reference evidence="1 2" key="1">
    <citation type="journal article" date="2018" name="Mol. Biol. Evol.">
        <title>Broad Genomic Sampling Reveals a Smut Pathogenic Ancestry of the Fungal Clade Ustilaginomycotina.</title>
        <authorList>
            <person name="Kijpornyongpan T."/>
            <person name="Mondo S.J."/>
            <person name="Barry K."/>
            <person name="Sandor L."/>
            <person name="Lee J."/>
            <person name="Lipzen A."/>
            <person name="Pangilinan J."/>
            <person name="LaButti K."/>
            <person name="Hainaut M."/>
            <person name="Henrissat B."/>
            <person name="Grigoriev I.V."/>
            <person name="Spatafora J.W."/>
            <person name="Aime M.C."/>
        </authorList>
    </citation>
    <scope>NUCLEOTIDE SEQUENCE [LARGE SCALE GENOMIC DNA]</scope>
    <source>
        <strain evidence="1 2">SA 807</strain>
    </source>
</reference>
<dbReference type="EMBL" id="KZ819872">
    <property type="protein sequence ID" value="PWN51082.1"/>
    <property type="molecule type" value="Genomic_DNA"/>
</dbReference>
<evidence type="ECO:0000313" key="1">
    <source>
        <dbReference type="EMBL" id="PWN51082.1"/>
    </source>
</evidence>
<sequence>MKRPLGILWWPAKLFADLFVLERGKITRAGTLSLPRLISFLAAEEDLSRRSSDTRIRLDGHSRNGVTLRWLLSGFDTCVLSSSFTFFFLSFTVIFIFFFSHDLSLRLLPLSLCLSVSLSIPVLWRSSPELAQGCGRRKRLEGIGSRRKDGSDEDRKGRVG</sequence>
<name>A0ACD0NZ85_9BASI</name>
<dbReference type="Proteomes" id="UP000245626">
    <property type="component" value="Unassembled WGS sequence"/>
</dbReference>
<proteinExistence type="predicted"/>